<name>A0ABD5ZCN1_9EURY</name>
<dbReference type="InterPro" id="IPR051797">
    <property type="entry name" value="TrmB-like"/>
</dbReference>
<comment type="similarity">
    <text evidence="1">Belongs to the transcriptional regulator TrmB family.</text>
</comment>
<dbReference type="InterPro" id="IPR036388">
    <property type="entry name" value="WH-like_DNA-bd_sf"/>
</dbReference>
<evidence type="ECO:0000259" key="3">
    <source>
        <dbReference type="Pfam" id="PF01978"/>
    </source>
</evidence>
<organism evidence="5 6">
    <name type="scientific">Haloferax namakaokahaiae</name>
    <dbReference type="NCBI Taxonomy" id="1748331"/>
    <lineage>
        <taxon>Archaea</taxon>
        <taxon>Methanobacteriati</taxon>
        <taxon>Methanobacteriota</taxon>
        <taxon>Stenosarchaea group</taxon>
        <taxon>Halobacteria</taxon>
        <taxon>Halobacteriales</taxon>
        <taxon>Haloferacaceae</taxon>
        <taxon>Haloferax</taxon>
    </lineage>
</organism>
<proteinExistence type="inferred from homology"/>
<accession>A0ABD5ZCN1</accession>
<keyword evidence="6" id="KW-1185">Reference proteome</keyword>
<evidence type="ECO:0000313" key="5">
    <source>
        <dbReference type="EMBL" id="MFC7203017.1"/>
    </source>
</evidence>
<dbReference type="InterPro" id="IPR036390">
    <property type="entry name" value="WH_DNA-bd_sf"/>
</dbReference>
<dbReference type="InterPro" id="IPR021586">
    <property type="entry name" value="Tscrpt_reg_TrmB_C"/>
</dbReference>
<dbReference type="Pfam" id="PF01978">
    <property type="entry name" value="TrmB"/>
    <property type="match status" value="1"/>
</dbReference>
<feature type="region of interest" description="Disordered" evidence="2">
    <location>
        <begin position="259"/>
        <end position="284"/>
    </location>
</feature>
<dbReference type="EMBL" id="JBHTAA010000001">
    <property type="protein sequence ID" value="MFC7203017.1"/>
    <property type="molecule type" value="Genomic_DNA"/>
</dbReference>
<comment type="caution">
    <text evidence="5">The sequence shown here is derived from an EMBL/GenBank/DDBJ whole genome shotgun (WGS) entry which is preliminary data.</text>
</comment>
<evidence type="ECO:0000313" key="6">
    <source>
        <dbReference type="Proteomes" id="UP001596481"/>
    </source>
</evidence>
<dbReference type="PANTHER" id="PTHR34293">
    <property type="entry name" value="HTH-TYPE TRANSCRIPTIONAL REGULATOR TRMBL2"/>
    <property type="match status" value="1"/>
</dbReference>
<evidence type="ECO:0000256" key="2">
    <source>
        <dbReference type="SAM" id="MobiDB-lite"/>
    </source>
</evidence>
<feature type="compositionally biased region" description="Basic and acidic residues" evidence="2">
    <location>
        <begin position="271"/>
        <end position="284"/>
    </location>
</feature>
<feature type="domain" description="Transcription regulator TrmB C-terminal" evidence="4">
    <location>
        <begin position="120"/>
        <end position="233"/>
    </location>
</feature>
<protein>
    <submittedName>
        <fullName evidence="5">TrmB family transcriptional regulator</fullName>
    </submittedName>
</protein>
<sequence>MVTFDRERVEDRAIDLLTELSLSDYEARTLVGLLRLGRGSAREVSDVVEVPRSRVYDAVESLHEMGLVDIRYGTPKEFIPVSRETTIRKFEVKYEDLTEELSTTLERLLPTELRTEQIGVWTVTGSDNVSRRIVEFVNDAQEEVVLMSKEALLTEEIVDALSRAEERGIDIYLAGINGEIQDIDAVLPDSTVIEALWSWSGSHISRLLLVNDEVTLVSVDRTRPDQKPVEVAIWGRGTKNNLVVVLRTIFAVQFGEDREEFDDGSAGFETSNDRDTDEESTHSE</sequence>
<reference evidence="5 6" key="1">
    <citation type="journal article" date="2019" name="Int. J. Syst. Evol. Microbiol.">
        <title>The Global Catalogue of Microorganisms (GCM) 10K type strain sequencing project: providing services to taxonomists for standard genome sequencing and annotation.</title>
        <authorList>
            <consortium name="The Broad Institute Genomics Platform"/>
            <consortium name="The Broad Institute Genome Sequencing Center for Infectious Disease"/>
            <person name="Wu L."/>
            <person name="Ma J."/>
        </authorList>
    </citation>
    <scope>NUCLEOTIDE SEQUENCE [LARGE SCALE GENOMIC DNA]</scope>
    <source>
        <strain evidence="5 6">DSM 29988</strain>
    </source>
</reference>
<dbReference type="SUPFAM" id="SSF46785">
    <property type="entry name" value="Winged helix' DNA-binding domain"/>
    <property type="match status" value="1"/>
</dbReference>
<dbReference type="Gene3D" id="1.10.10.10">
    <property type="entry name" value="Winged helix-like DNA-binding domain superfamily/Winged helix DNA-binding domain"/>
    <property type="match status" value="1"/>
</dbReference>
<dbReference type="Pfam" id="PF11495">
    <property type="entry name" value="Regulator_TrmB"/>
    <property type="match status" value="1"/>
</dbReference>
<evidence type="ECO:0000256" key="1">
    <source>
        <dbReference type="ARBA" id="ARBA00007287"/>
    </source>
</evidence>
<dbReference type="Proteomes" id="UP001596481">
    <property type="component" value="Unassembled WGS sequence"/>
</dbReference>
<evidence type="ECO:0000259" key="4">
    <source>
        <dbReference type="Pfam" id="PF11495"/>
    </source>
</evidence>
<dbReference type="InterPro" id="IPR002831">
    <property type="entry name" value="Tscrpt_reg_TrmB_N"/>
</dbReference>
<feature type="domain" description="Transcription regulator TrmB N-terminal" evidence="3">
    <location>
        <begin position="17"/>
        <end position="83"/>
    </location>
</feature>
<gene>
    <name evidence="5" type="ORF">ACFQJC_05795</name>
</gene>
<dbReference type="RefSeq" id="WP_390222298.1">
    <property type="nucleotide sequence ID" value="NZ_JBHTAA010000001.1"/>
</dbReference>
<dbReference type="PANTHER" id="PTHR34293:SF1">
    <property type="entry name" value="HTH-TYPE TRANSCRIPTIONAL REGULATOR TRMBL2"/>
    <property type="match status" value="1"/>
</dbReference>
<dbReference type="AlphaFoldDB" id="A0ABD5ZCN1"/>